<dbReference type="PANTHER" id="PTHR48021">
    <property type="match status" value="1"/>
</dbReference>
<feature type="domain" description="Major facilitator superfamily (MFS) profile" evidence="12">
    <location>
        <begin position="13"/>
        <end position="442"/>
    </location>
</feature>
<evidence type="ECO:0000256" key="5">
    <source>
        <dbReference type="ARBA" id="ARBA00022692"/>
    </source>
</evidence>
<dbReference type="EMBL" id="JADBJN010000001">
    <property type="protein sequence ID" value="KAG5683581.1"/>
    <property type="molecule type" value="Genomic_DNA"/>
</dbReference>
<feature type="transmembrane region" description="Helical" evidence="11">
    <location>
        <begin position="386"/>
        <end position="408"/>
    </location>
</feature>
<evidence type="ECO:0000256" key="9">
    <source>
        <dbReference type="ARBA" id="ARBA00024348"/>
    </source>
</evidence>
<keyword evidence="7 11" id="KW-0472">Membrane</keyword>
<dbReference type="Gene3D" id="1.20.1250.20">
    <property type="entry name" value="MFS general substrate transporter like domains"/>
    <property type="match status" value="1"/>
</dbReference>
<dbReference type="AlphaFoldDB" id="A0A9J6CNP0"/>
<sequence length="463" mass="51969">MYRLKEKKSQIFVALVANIIGICWGTTMGWTSPVLANLISKNYRINSPLDYVPSSDEQSNIGCMLPIGAFFSAFLAAPLLTKIGRKFTMLISSLFFIISYTILIATRGISGIYLARLFQGLGNGMVMILLPIYVGEISSPECRGILTSFIHISSVIGIFYVYCLGPFLDYITFQVLCLILPILFLILFAFMPETPHYYITKGKRHRAYKSLKFLRSDANIYNEYHEIENFVEESIKQKTKFKDIFRDEGNRKALFIGVGLILLQSLIGADAVLFYGEIIFEKSNTGIDSAIATIIIGAVMIISSLITLIFVDKTGRKCLLLTSSIGMFFSICILAFYFLLDEQKIISNLNWIPIPSLISFITFYCIGYGTLPYTILGEMFAPEIKLIAVSMAISISWLGDFIVTKSFLPLEGILHIYGVFGLFAAFSFISFLFTKFCVIETKGLSLQEIQLKLRGIRSGYETI</sequence>
<dbReference type="InterPro" id="IPR005828">
    <property type="entry name" value="MFS_sugar_transport-like"/>
</dbReference>
<feature type="transmembrane region" description="Helical" evidence="11">
    <location>
        <begin position="145"/>
        <end position="165"/>
    </location>
</feature>
<feature type="transmembrane region" description="Helical" evidence="11">
    <location>
        <begin position="59"/>
        <end position="80"/>
    </location>
</feature>
<gene>
    <name evidence="13" type="ORF">PVAND_012854</name>
</gene>
<evidence type="ECO:0000256" key="7">
    <source>
        <dbReference type="ARBA" id="ARBA00023136"/>
    </source>
</evidence>
<keyword evidence="2" id="KW-0813">Transport</keyword>
<name>A0A9J6CNP0_POLVA</name>
<dbReference type="Pfam" id="PF00083">
    <property type="entry name" value="Sugar_tr"/>
    <property type="match status" value="1"/>
</dbReference>
<keyword evidence="14" id="KW-1185">Reference proteome</keyword>
<evidence type="ECO:0000313" key="13">
    <source>
        <dbReference type="EMBL" id="KAG5683581.1"/>
    </source>
</evidence>
<keyword evidence="4" id="KW-0762">Sugar transport</keyword>
<keyword evidence="8" id="KW-0325">Glycoprotein</keyword>
<organism evidence="13 14">
    <name type="scientific">Polypedilum vanderplanki</name>
    <name type="common">Sleeping chironomid midge</name>
    <dbReference type="NCBI Taxonomy" id="319348"/>
    <lineage>
        <taxon>Eukaryota</taxon>
        <taxon>Metazoa</taxon>
        <taxon>Ecdysozoa</taxon>
        <taxon>Arthropoda</taxon>
        <taxon>Hexapoda</taxon>
        <taxon>Insecta</taxon>
        <taxon>Pterygota</taxon>
        <taxon>Neoptera</taxon>
        <taxon>Endopterygota</taxon>
        <taxon>Diptera</taxon>
        <taxon>Nematocera</taxon>
        <taxon>Chironomoidea</taxon>
        <taxon>Chironomidae</taxon>
        <taxon>Chironominae</taxon>
        <taxon>Polypedilum</taxon>
        <taxon>Polypedilum</taxon>
    </lineage>
</organism>
<evidence type="ECO:0000256" key="3">
    <source>
        <dbReference type="ARBA" id="ARBA00022475"/>
    </source>
</evidence>
<evidence type="ECO:0000256" key="4">
    <source>
        <dbReference type="ARBA" id="ARBA00022597"/>
    </source>
</evidence>
<evidence type="ECO:0000256" key="6">
    <source>
        <dbReference type="ARBA" id="ARBA00022989"/>
    </source>
</evidence>
<dbReference type="FunFam" id="1.20.1250.20:FF:000055">
    <property type="entry name" value="Facilitated trehalose transporter Tret1-2 homolog"/>
    <property type="match status" value="1"/>
</dbReference>
<dbReference type="InterPro" id="IPR050549">
    <property type="entry name" value="MFS_Trehalose_Transporter"/>
</dbReference>
<keyword evidence="3" id="KW-1003">Cell membrane</keyword>
<dbReference type="PRINTS" id="PR00171">
    <property type="entry name" value="SUGRTRNSPORT"/>
</dbReference>
<feature type="transmembrane region" description="Helical" evidence="11">
    <location>
        <begin position="318"/>
        <end position="340"/>
    </location>
</feature>
<feature type="transmembrane region" description="Helical" evidence="11">
    <location>
        <begin position="87"/>
        <end position="106"/>
    </location>
</feature>
<dbReference type="OrthoDB" id="4142200at2759"/>
<dbReference type="GO" id="GO:0005886">
    <property type="term" value="C:plasma membrane"/>
    <property type="evidence" value="ECO:0007669"/>
    <property type="project" value="UniProtKB-SubCell"/>
</dbReference>
<evidence type="ECO:0000313" key="14">
    <source>
        <dbReference type="Proteomes" id="UP001107558"/>
    </source>
</evidence>
<evidence type="ECO:0000256" key="11">
    <source>
        <dbReference type="SAM" id="Phobius"/>
    </source>
</evidence>
<dbReference type="Proteomes" id="UP001107558">
    <property type="component" value="Chromosome 1"/>
</dbReference>
<evidence type="ECO:0000256" key="2">
    <source>
        <dbReference type="ARBA" id="ARBA00022448"/>
    </source>
</evidence>
<comment type="subcellular location">
    <subcellularLocation>
        <location evidence="1">Cell membrane</location>
        <topology evidence="1">Multi-pass membrane protein</topology>
    </subcellularLocation>
</comment>
<dbReference type="PROSITE" id="PS50850">
    <property type="entry name" value="MFS"/>
    <property type="match status" value="1"/>
</dbReference>
<proteinExistence type="inferred from homology"/>
<feature type="transmembrane region" description="Helical" evidence="11">
    <location>
        <begin position="414"/>
        <end position="433"/>
    </location>
</feature>
<keyword evidence="6 11" id="KW-1133">Transmembrane helix</keyword>
<evidence type="ECO:0000256" key="1">
    <source>
        <dbReference type="ARBA" id="ARBA00004651"/>
    </source>
</evidence>
<keyword evidence="5 11" id="KW-0812">Transmembrane</keyword>
<dbReference type="InterPro" id="IPR003663">
    <property type="entry name" value="Sugar/inositol_transpt"/>
</dbReference>
<feature type="transmembrane region" description="Helical" evidence="11">
    <location>
        <begin position="12"/>
        <end position="39"/>
    </location>
</feature>
<dbReference type="PANTHER" id="PTHR48021:SF47">
    <property type="entry name" value="GH17672P"/>
    <property type="match status" value="1"/>
</dbReference>
<comment type="similarity">
    <text evidence="9">Belongs to the major facilitator superfamily. Sugar transporter (TC 2.A.1.1) family. Trehalose transporter subfamily.</text>
</comment>
<dbReference type="SUPFAM" id="SSF103473">
    <property type="entry name" value="MFS general substrate transporter"/>
    <property type="match status" value="1"/>
</dbReference>
<dbReference type="InterPro" id="IPR036259">
    <property type="entry name" value="MFS_trans_sf"/>
</dbReference>
<dbReference type="GO" id="GO:0015574">
    <property type="term" value="F:trehalose transmembrane transporter activity"/>
    <property type="evidence" value="ECO:0007669"/>
    <property type="project" value="UniProtKB-ARBA"/>
</dbReference>
<dbReference type="PROSITE" id="PS00217">
    <property type="entry name" value="SUGAR_TRANSPORT_2"/>
    <property type="match status" value="1"/>
</dbReference>
<accession>A0A9J6CNP0</accession>
<dbReference type="InterPro" id="IPR005829">
    <property type="entry name" value="Sugar_transporter_CS"/>
</dbReference>
<evidence type="ECO:0000256" key="10">
    <source>
        <dbReference type="ARBA" id="ARBA00069106"/>
    </source>
</evidence>
<dbReference type="InterPro" id="IPR020846">
    <property type="entry name" value="MFS_dom"/>
</dbReference>
<feature type="transmembrane region" description="Helical" evidence="11">
    <location>
        <begin position="253"/>
        <end position="275"/>
    </location>
</feature>
<feature type="transmembrane region" description="Helical" evidence="11">
    <location>
        <begin position="112"/>
        <end position="133"/>
    </location>
</feature>
<evidence type="ECO:0000259" key="12">
    <source>
        <dbReference type="PROSITE" id="PS50850"/>
    </source>
</evidence>
<reference evidence="13" key="1">
    <citation type="submission" date="2021-03" db="EMBL/GenBank/DDBJ databases">
        <title>Chromosome level genome of the anhydrobiotic midge Polypedilum vanderplanki.</title>
        <authorList>
            <person name="Yoshida Y."/>
            <person name="Kikawada T."/>
            <person name="Gusev O."/>
        </authorList>
    </citation>
    <scope>NUCLEOTIDE SEQUENCE</scope>
    <source>
        <strain evidence="13">NIAS01</strain>
        <tissue evidence="13">Whole body or cell culture</tissue>
    </source>
</reference>
<evidence type="ECO:0000256" key="8">
    <source>
        <dbReference type="ARBA" id="ARBA00023180"/>
    </source>
</evidence>
<feature type="transmembrane region" description="Helical" evidence="11">
    <location>
        <begin position="290"/>
        <end position="311"/>
    </location>
</feature>
<comment type="caution">
    <text evidence="13">The sequence shown here is derived from an EMBL/GenBank/DDBJ whole genome shotgun (WGS) entry which is preliminary data.</text>
</comment>
<protein>
    <recommendedName>
        <fullName evidence="10">Facilitated trehalose transporter Tret1</fullName>
    </recommendedName>
</protein>
<feature type="transmembrane region" description="Helical" evidence="11">
    <location>
        <begin position="352"/>
        <end position="374"/>
    </location>
</feature>
<feature type="transmembrane region" description="Helical" evidence="11">
    <location>
        <begin position="171"/>
        <end position="191"/>
    </location>
</feature>